<keyword evidence="1" id="KW-0812">Transmembrane</keyword>
<keyword evidence="1" id="KW-0472">Membrane</keyword>
<gene>
    <name evidence="3" type="ORF">METZ01_LOCUS48714</name>
</gene>
<dbReference type="InterPro" id="IPR028087">
    <property type="entry name" value="Tad_N"/>
</dbReference>
<evidence type="ECO:0000256" key="1">
    <source>
        <dbReference type="SAM" id="Phobius"/>
    </source>
</evidence>
<proteinExistence type="predicted"/>
<evidence type="ECO:0000313" key="3">
    <source>
        <dbReference type="EMBL" id="SUZ95860.1"/>
    </source>
</evidence>
<name>A0A381RVG8_9ZZZZ</name>
<dbReference type="EMBL" id="UINC01002361">
    <property type="protein sequence ID" value="SUZ95860.1"/>
    <property type="molecule type" value="Genomic_DNA"/>
</dbReference>
<keyword evidence="1" id="KW-1133">Transmembrane helix</keyword>
<evidence type="ECO:0000259" key="2">
    <source>
        <dbReference type="Pfam" id="PF13400"/>
    </source>
</evidence>
<feature type="transmembrane region" description="Helical" evidence="1">
    <location>
        <begin position="20"/>
        <end position="41"/>
    </location>
</feature>
<sequence length="116" mass="12089">MEDPVGNHPLRDHGDRGQILPFTTLLLVLAAGLAILVVELGQVAVDRAQARTAADAAALAAAASPESARTQAVRLAGANGARVVSFDEQSGEVVVEVRVGRARATARARTIRTWSP</sequence>
<organism evidence="3">
    <name type="scientific">marine metagenome</name>
    <dbReference type="NCBI Taxonomy" id="408172"/>
    <lineage>
        <taxon>unclassified sequences</taxon>
        <taxon>metagenomes</taxon>
        <taxon>ecological metagenomes</taxon>
    </lineage>
</organism>
<reference evidence="3" key="1">
    <citation type="submission" date="2018-05" db="EMBL/GenBank/DDBJ databases">
        <authorList>
            <person name="Lanie J.A."/>
            <person name="Ng W.-L."/>
            <person name="Kazmierczak K.M."/>
            <person name="Andrzejewski T.M."/>
            <person name="Davidsen T.M."/>
            <person name="Wayne K.J."/>
            <person name="Tettelin H."/>
            <person name="Glass J.I."/>
            <person name="Rusch D."/>
            <person name="Podicherti R."/>
            <person name="Tsui H.-C.T."/>
            <person name="Winkler M.E."/>
        </authorList>
    </citation>
    <scope>NUCLEOTIDE SEQUENCE</scope>
</reference>
<feature type="domain" description="Putative Flp pilus-assembly TadG-like N-terminal" evidence="2">
    <location>
        <begin position="17"/>
        <end position="63"/>
    </location>
</feature>
<protein>
    <recommendedName>
        <fullName evidence="2">Putative Flp pilus-assembly TadG-like N-terminal domain-containing protein</fullName>
    </recommendedName>
</protein>
<accession>A0A381RVG8</accession>
<dbReference type="Pfam" id="PF13400">
    <property type="entry name" value="Tad"/>
    <property type="match status" value="1"/>
</dbReference>
<dbReference type="AlphaFoldDB" id="A0A381RVG8"/>